<feature type="region of interest" description="Disordered" evidence="1">
    <location>
        <begin position="197"/>
        <end position="221"/>
    </location>
</feature>
<protein>
    <submittedName>
        <fullName evidence="2">Uncharacterized protein</fullName>
    </submittedName>
</protein>
<sequence>MRYEALWNTIKGAGSFPDFEASIRDTYLCALFNSSCTLQSDIHFYANWLSSYINKVLEYATLVVCNGLDVRRMAASAILQRKKFLFDSLHQPKWLVRWFSSLEHGSSSGVPYSRNWSWAVSYSSSSTNHVNEEDSHSLSNDEALTTLTKEFLRCNSSCIPTLGYGIGRSGVLSPLGARWTIEYARYFSTAAAGQSELGSSEIKNEEQAMKQKKEASPEECDQAVEGLSTVKAKAKAAKIPEGC</sequence>
<dbReference type="EMBL" id="OU503044">
    <property type="protein sequence ID" value="CAI9767434.1"/>
    <property type="molecule type" value="Genomic_DNA"/>
</dbReference>
<feature type="compositionally biased region" description="Basic and acidic residues" evidence="1">
    <location>
        <begin position="202"/>
        <end position="216"/>
    </location>
</feature>
<dbReference type="AlphaFoldDB" id="A0AAD1ZDS5"/>
<organism evidence="2 3">
    <name type="scientific">Fraxinus pennsylvanica</name>
    <dbReference type="NCBI Taxonomy" id="56036"/>
    <lineage>
        <taxon>Eukaryota</taxon>
        <taxon>Viridiplantae</taxon>
        <taxon>Streptophyta</taxon>
        <taxon>Embryophyta</taxon>
        <taxon>Tracheophyta</taxon>
        <taxon>Spermatophyta</taxon>
        <taxon>Magnoliopsida</taxon>
        <taxon>eudicotyledons</taxon>
        <taxon>Gunneridae</taxon>
        <taxon>Pentapetalae</taxon>
        <taxon>asterids</taxon>
        <taxon>lamiids</taxon>
        <taxon>Lamiales</taxon>
        <taxon>Oleaceae</taxon>
        <taxon>Oleeae</taxon>
        <taxon>Fraxinus</taxon>
    </lineage>
</organism>
<gene>
    <name evidence="2" type="ORF">FPE_LOCUS14864</name>
</gene>
<reference evidence="2" key="1">
    <citation type="submission" date="2023-05" db="EMBL/GenBank/DDBJ databases">
        <authorList>
            <person name="Huff M."/>
        </authorList>
    </citation>
    <scope>NUCLEOTIDE SEQUENCE</scope>
</reference>
<dbReference type="Proteomes" id="UP000834106">
    <property type="component" value="Chromosome 9"/>
</dbReference>
<evidence type="ECO:0000313" key="3">
    <source>
        <dbReference type="Proteomes" id="UP000834106"/>
    </source>
</evidence>
<proteinExistence type="predicted"/>
<keyword evidence="3" id="KW-1185">Reference proteome</keyword>
<evidence type="ECO:0000256" key="1">
    <source>
        <dbReference type="SAM" id="MobiDB-lite"/>
    </source>
</evidence>
<name>A0AAD1ZDS5_9LAMI</name>
<accession>A0AAD1ZDS5</accession>
<evidence type="ECO:0000313" key="2">
    <source>
        <dbReference type="EMBL" id="CAI9767434.1"/>
    </source>
</evidence>